<keyword evidence="4" id="KW-1185">Reference proteome</keyword>
<feature type="chain" id="PRO_5022720005" description="SLA1 homology domain-containing protein" evidence="2">
    <location>
        <begin position="36"/>
        <end position="281"/>
    </location>
</feature>
<dbReference type="RefSeq" id="WP_146562025.1">
    <property type="nucleotide sequence ID" value="NZ_SIHJ01000001.1"/>
</dbReference>
<feature type="compositionally biased region" description="Basic and acidic residues" evidence="1">
    <location>
        <begin position="52"/>
        <end position="61"/>
    </location>
</feature>
<dbReference type="OrthoDB" id="247135at2"/>
<evidence type="ECO:0000313" key="3">
    <source>
        <dbReference type="EMBL" id="TWT35674.1"/>
    </source>
</evidence>
<dbReference type="InterPro" id="IPR047750">
    <property type="entry name" value="YdjY-like"/>
</dbReference>
<evidence type="ECO:0008006" key="5">
    <source>
        <dbReference type="Google" id="ProtNLM"/>
    </source>
</evidence>
<evidence type="ECO:0000313" key="4">
    <source>
        <dbReference type="Proteomes" id="UP000316714"/>
    </source>
</evidence>
<reference evidence="3 4" key="1">
    <citation type="submission" date="2019-02" db="EMBL/GenBank/DDBJ databases">
        <title>Deep-cultivation of Planctomycetes and their phenomic and genomic characterization uncovers novel biology.</title>
        <authorList>
            <person name="Wiegand S."/>
            <person name="Jogler M."/>
            <person name="Boedeker C."/>
            <person name="Pinto D."/>
            <person name="Vollmers J."/>
            <person name="Rivas-Marin E."/>
            <person name="Kohn T."/>
            <person name="Peeters S.H."/>
            <person name="Heuer A."/>
            <person name="Rast P."/>
            <person name="Oberbeckmann S."/>
            <person name="Bunk B."/>
            <person name="Jeske O."/>
            <person name="Meyerdierks A."/>
            <person name="Storesund J.E."/>
            <person name="Kallscheuer N."/>
            <person name="Luecker S."/>
            <person name="Lage O.M."/>
            <person name="Pohl T."/>
            <person name="Merkel B.J."/>
            <person name="Hornburger P."/>
            <person name="Mueller R.-W."/>
            <person name="Bruemmer F."/>
            <person name="Labrenz M."/>
            <person name="Spormann A.M."/>
            <person name="Op Den Camp H."/>
            <person name="Overmann J."/>
            <person name="Amann R."/>
            <person name="Jetten M.S.M."/>
            <person name="Mascher T."/>
            <person name="Medema M.H."/>
            <person name="Devos D.P."/>
            <person name="Kaster A.-K."/>
            <person name="Ovreas L."/>
            <person name="Rohde M."/>
            <person name="Galperin M.Y."/>
            <person name="Jogler C."/>
        </authorList>
    </citation>
    <scope>NUCLEOTIDE SEQUENCE [LARGE SCALE GENOMIC DNA]</scope>
    <source>
        <strain evidence="3 4">KOR34</strain>
    </source>
</reference>
<gene>
    <name evidence="3" type="ORF">KOR34_05680</name>
</gene>
<comment type="caution">
    <text evidence="3">The sequence shown here is derived from an EMBL/GenBank/DDBJ whole genome shotgun (WGS) entry which is preliminary data.</text>
</comment>
<dbReference type="AlphaFoldDB" id="A0A5C5VAP0"/>
<feature type="region of interest" description="Disordered" evidence="1">
    <location>
        <begin position="51"/>
        <end position="79"/>
    </location>
</feature>
<proteinExistence type="predicted"/>
<dbReference type="EMBL" id="SIHJ01000001">
    <property type="protein sequence ID" value="TWT35674.1"/>
    <property type="molecule type" value="Genomic_DNA"/>
</dbReference>
<sequence precursor="true">MTSYRRLFGLGSLGGVRKFAPILASAALLTGAAYAADTPAADATDSTAIKSEAADAGDKPAKPPKKLPPPAGAKPLPGSKTVWVDRQKHKVYVDGAVSLRRGVLEMFACPKGTKEHESVVALDSKAYLIHTALLAVGAKSGTPVKFVEEYIAPTGDVIDVSVEWLDPAGKKHTVNAKEWVRDVKTGKPMTFDWVFAGSGFWKDDQTGRNIYMAEGGDLICVANFSTAMLDVAAESTQANDGLMFEAFTEHVPALGTPIRVVLTPKKAEKAAAEKPKADNPE</sequence>
<name>A0A5C5VAP0_9BACT</name>
<dbReference type="NCBIfam" id="NF040466">
    <property type="entry name" value="ydjY_domain"/>
    <property type="match status" value="1"/>
</dbReference>
<dbReference type="Proteomes" id="UP000316714">
    <property type="component" value="Unassembled WGS sequence"/>
</dbReference>
<accession>A0A5C5VAP0</accession>
<feature type="signal peptide" evidence="2">
    <location>
        <begin position="1"/>
        <end position="35"/>
    </location>
</feature>
<organism evidence="3 4">
    <name type="scientific">Posidoniimonas corsicana</name>
    <dbReference type="NCBI Taxonomy" id="1938618"/>
    <lineage>
        <taxon>Bacteria</taxon>
        <taxon>Pseudomonadati</taxon>
        <taxon>Planctomycetota</taxon>
        <taxon>Planctomycetia</taxon>
        <taxon>Pirellulales</taxon>
        <taxon>Lacipirellulaceae</taxon>
        <taxon>Posidoniimonas</taxon>
    </lineage>
</organism>
<keyword evidence="2" id="KW-0732">Signal</keyword>
<evidence type="ECO:0000256" key="1">
    <source>
        <dbReference type="SAM" id="MobiDB-lite"/>
    </source>
</evidence>
<protein>
    <recommendedName>
        <fullName evidence="5">SLA1 homology domain-containing protein</fullName>
    </recommendedName>
</protein>
<evidence type="ECO:0000256" key="2">
    <source>
        <dbReference type="SAM" id="SignalP"/>
    </source>
</evidence>